<comment type="caution">
    <text evidence="2">The sequence shown here is derived from an EMBL/GenBank/DDBJ whole genome shotgun (WGS) entry which is preliminary data.</text>
</comment>
<keyword evidence="1" id="KW-0472">Membrane</keyword>
<dbReference type="Proteomes" id="UP000321192">
    <property type="component" value="Unassembled WGS sequence"/>
</dbReference>
<dbReference type="RefSeq" id="WP_276656245.1">
    <property type="nucleotide sequence ID" value="NZ_SSFD01000012.1"/>
</dbReference>
<dbReference type="AlphaFoldDB" id="A0A5C7T9G1"/>
<evidence type="ECO:0000313" key="3">
    <source>
        <dbReference type="Proteomes" id="UP000321192"/>
    </source>
</evidence>
<dbReference type="EMBL" id="SSFD01000012">
    <property type="protein sequence ID" value="TXH92270.1"/>
    <property type="molecule type" value="Genomic_DNA"/>
</dbReference>
<dbReference type="Pfam" id="PF07178">
    <property type="entry name" value="TraL"/>
    <property type="match status" value="1"/>
</dbReference>
<evidence type="ECO:0000256" key="1">
    <source>
        <dbReference type="SAM" id="Phobius"/>
    </source>
</evidence>
<proteinExistence type="predicted"/>
<reference evidence="2 3" key="1">
    <citation type="submission" date="2018-09" db="EMBL/GenBank/DDBJ databases">
        <title>Metagenome Assembled Genomes from an Advanced Water Purification Facility.</title>
        <authorList>
            <person name="Stamps B.W."/>
            <person name="Spear J.R."/>
        </authorList>
    </citation>
    <scope>NUCLEOTIDE SEQUENCE [LARGE SCALE GENOMIC DNA]</scope>
    <source>
        <strain evidence="2">Bin_27_1</strain>
    </source>
</reference>
<evidence type="ECO:0000313" key="2">
    <source>
        <dbReference type="EMBL" id="TXH92270.1"/>
    </source>
</evidence>
<organism evidence="2 3">
    <name type="scientific">Thauera aminoaromatica</name>
    <dbReference type="NCBI Taxonomy" id="164330"/>
    <lineage>
        <taxon>Bacteria</taxon>
        <taxon>Pseudomonadati</taxon>
        <taxon>Pseudomonadota</taxon>
        <taxon>Betaproteobacteria</taxon>
        <taxon>Rhodocyclales</taxon>
        <taxon>Zoogloeaceae</taxon>
        <taxon>Thauera</taxon>
    </lineage>
</organism>
<name>A0A5C7T9G1_THASP</name>
<sequence length="96" mass="11210">MNEERRYLVPQRLDDPPKFLWWDFDVALIFMGTLVFGLAVGYILSFVLLGAVLASMYQKTKVGQHRAFGMHLMYWYLPVTFGFKRTPPSCIREFIG</sequence>
<keyword evidence="1" id="KW-1133">Transmembrane helix</keyword>
<keyword evidence="1" id="KW-0812">Transmembrane</keyword>
<protein>
    <submittedName>
        <fullName evidence="2">Type IV conjugative transfer system protein TraL</fullName>
    </submittedName>
</protein>
<accession>A0A5C7T9G1</accession>
<feature type="transmembrane region" description="Helical" evidence="1">
    <location>
        <begin position="26"/>
        <end position="54"/>
    </location>
</feature>
<dbReference type="InterPro" id="IPR009838">
    <property type="entry name" value="T4SS_TraL"/>
</dbReference>
<dbReference type="NCBIfam" id="TIGR02762">
    <property type="entry name" value="TraL_TIGR"/>
    <property type="match status" value="1"/>
</dbReference>
<dbReference type="GO" id="GO:0019867">
    <property type="term" value="C:outer membrane"/>
    <property type="evidence" value="ECO:0007669"/>
    <property type="project" value="InterPro"/>
</dbReference>
<gene>
    <name evidence="2" type="primary">traL</name>
    <name evidence="2" type="ORF">E6Q80_00595</name>
</gene>